<reference evidence="2" key="1">
    <citation type="submission" date="2018-11" db="EMBL/GenBank/DDBJ databases">
        <title>Genome sequencing of a novel mesophilic and cellulolytic organism within the genus Hungateiclostridium.</title>
        <authorList>
            <person name="Rettenmaier R."/>
            <person name="Liebl W."/>
            <person name="Zverlov V."/>
        </authorList>
    </citation>
    <scope>NUCLEOTIDE SEQUENCE [LARGE SCALE GENOMIC DNA]</scope>
    <source>
        <strain evidence="2">N2K1</strain>
    </source>
</reference>
<proteinExistence type="predicted"/>
<accession>A0A4Q0I4A3</accession>
<comment type="caution">
    <text evidence="1">The sequence shown here is derived from an EMBL/GenBank/DDBJ whole genome shotgun (WGS) entry which is preliminary data.</text>
</comment>
<evidence type="ECO:0000313" key="1">
    <source>
        <dbReference type="EMBL" id="RXE58545.1"/>
    </source>
</evidence>
<name>A0A4Q0I4A3_9FIRM</name>
<dbReference type="OrthoDB" id="2084926at2"/>
<protein>
    <submittedName>
        <fullName evidence="1">Uncharacterized protein</fullName>
    </submittedName>
</protein>
<dbReference type="Proteomes" id="UP000289166">
    <property type="component" value="Unassembled WGS sequence"/>
</dbReference>
<dbReference type="AlphaFoldDB" id="A0A4Q0I4A3"/>
<organism evidence="1 2">
    <name type="scientific">Acetivibrio mesophilus</name>
    <dbReference type="NCBI Taxonomy" id="2487273"/>
    <lineage>
        <taxon>Bacteria</taxon>
        <taxon>Bacillati</taxon>
        <taxon>Bacillota</taxon>
        <taxon>Clostridia</taxon>
        <taxon>Eubacteriales</taxon>
        <taxon>Oscillospiraceae</taxon>
        <taxon>Acetivibrio</taxon>
    </lineage>
</organism>
<keyword evidence="2" id="KW-1185">Reference proteome</keyword>
<dbReference type="RefSeq" id="WP_128706173.1">
    <property type="nucleotide sequence ID" value="NZ_RLII01000016.1"/>
</dbReference>
<evidence type="ECO:0000313" key="2">
    <source>
        <dbReference type="Proteomes" id="UP000289166"/>
    </source>
</evidence>
<sequence length="130" mass="14781">MNKYEKLETITNGINAANKLRTLQSSALNQRADTSNNIDQVGLLSEMLSIIAQYSPNTDRNNLLNENLNKTRMYSEVYKGLKHGISDIKSNNRVGKDDIIKTLHILQPVVDTRRQTLIEKILKIQEILDS</sequence>
<gene>
    <name evidence="1" type="ORF">EFD62_11670</name>
</gene>
<dbReference type="EMBL" id="RLII01000016">
    <property type="protein sequence ID" value="RXE58545.1"/>
    <property type="molecule type" value="Genomic_DNA"/>
</dbReference>